<comment type="caution">
    <text evidence="4">The sequence shown here is derived from an EMBL/GenBank/DDBJ whole genome shotgun (WGS) entry which is preliminary data.</text>
</comment>
<dbReference type="Proteomes" id="UP000608579">
    <property type="component" value="Unassembled WGS sequence"/>
</dbReference>
<sequence>MAEEPKTHINAAIIAGFIGLLWLIAIMVNFFITPPAGAAAGEEVQIIRGERITLAMDEWGFNGKQGGPIIEIPAGKEVEIVIINQGRNFHGFQVKAPDGSKLAGLDKDDTVDPGEELVLKIKIDTPGEYIYVCPVAGHEERGMRGIIRVV</sequence>
<dbReference type="AlphaFoldDB" id="A0A832ZUV4"/>
<keyword evidence="1" id="KW-0479">Metal-binding</keyword>
<dbReference type="InterPro" id="IPR008972">
    <property type="entry name" value="Cupredoxin"/>
</dbReference>
<protein>
    <recommendedName>
        <fullName evidence="3">EfeO-type cupredoxin-like domain-containing protein</fullName>
    </recommendedName>
</protein>
<proteinExistence type="predicted"/>
<keyword evidence="2" id="KW-0812">Transmembrane</keyword>
<evidence type="ECO:0000313" key="4">
    <source>
        <dbReference type="EMBL" id="HIQ29262.1"/>
    </source>
</evidence>
<dbReference type="GO" id="GO:0046872">
    <property type="term" value="F:metal ion binding"/>
    <property type="evidence" value="ECO:0007669"/>
    <property type="project" value="UniProtKB-KW"/>
</dbReference>
<dbReference type="PROSITE" id="PS00079">
    <property type="entry name" value="MULTICOPPER_OXIDASE1"/>
    <property type="match status" value="1"/>
</dbReference>
<dbReference type="InterPro" id="IPR028096">
    <property type="entry name" value="EfeO_Cupredoxin"/>
</dbReference>
<gene>
    <name evidence="4" type="ORF">EYH45_01710</name>
</gene>
<dbReference type="SUPFAM" id="SSF49503">
    <property type="entry name" value="Cupredoxins"/>
    <property type="match status" value="1"/>
</dbReference>
<keyword evidence="2" id="KW-0472">Membrane</keyword>
<organism evidence="4 5">
    <name type="scientific">Caldiarchaeum subterraneum</name>
    <dbReference type="NCBI Taxonomy" id="311458"/>
    <lineage>
        <taxon>Archaea</taxon>
        <taxon>Nitrososphaerota</taxon>
        <taxon>Candidatus Caldarchaeales</taxon>
        <taxon>Candidatus Caldarchaeaceae</taxon>
        <taxon>Candidatus Caldarchaeum</taxon>
    </lineage>
</organism>
<dbReference type="EMBL" id="DQVM01000031">
    <property type="protein sequence ID" value="HIQ29262.1"/>
    <property type="molecule type" value="Genomic_DNA"/>
</dbReference>
<feature type="transmembrane region" description="Helical" evidence="2">
    <location>
        <begin position="12"/>
        <end position="32"/>
    </location>
</feature>
<dbReference type="InterPro" id="IPR033138">
    <property type="entry name" value="Cu_oxidase_CS"/>
</dbReference>
<name>A0A832ZUV4_CALS0</name>
<accession>A0A832ZUV4</accession>
<dbReference type="Pfam" id="PF13473">
    <property type="entry name" value="Cupredoxin_1"/>
    <property type="match status" value="1"/>
</dbReference>
<feature type="domain" description="EfeO-type cupredoxin-like" evidence="3">
    <location>
        <begin position="68"/>
        <end position="138"/>
    </location>
</feature>
<evidence type="ECO:0000313" key="5">
    <source>
        <dbReference type="Proteomes" id="UP000608579"/>
    </source>
</evidence>
<keyword evidence="2" id="KW-1133">Transmembrane helix</keyword>
<evidence type="ECO:0000259" key="3">
    <source>
        <dbReference type="Pfam" id="PF13473"/>
    </source>
</evidence>
<evidence type="ECO:0000256" key="1">
    <source>
        <dbReference type="ARBA" id="ARBA00022723"/>
    </source>
</evidence>
<evidence type="ECO:0000256" key="2">
    <source>
        <dbReference type="SAM" id="Phobius"/>
    </source>
</evidence>
<reference evidence="4" key="1">
    <citation type="journal article" date="2020" name="ISME J.">
        <title>Gammaproteobacteria mediating utilization of methyl-, sulfur- and petroleum organic compounds in deep ocean hydrothermal plumes.</title>
        <authorList>
            <person name="Zhou Z."/>
            <person name="Liu Y."/>
            <person name="Pan J."/>
            <person name="Cron B.R."/>
            <person name="Toner B.M."/>
            <person name="Anantharaman K."/>
            <person name="Breier J.A."/>
            <person name="Dick G.J."/>
            <person name="Li M."/>
        </authorList>
    </citation>
    <scope>NUCLEOTIDE SEQUENCE</scope>
    <source>
        <strain evidence="4">SZUA-1515</strain>
    </source>
</reference>
<dbReference type="Gene3D" id="2.60.40.420">
    <property type="entry name" value="Cupredoxins - blue copper proteins"/>
    <property type="match status" value="1"/>
</dbReference>